<keyword evidence="10" id="KW-0460">Magnesium</keyword>
<dbReference type="Gene3D" id="3.20.20.60">
    <property type="entry name" value="Phosphoenolpyruvate-binding domains"/>
    <property type="match status" value="1"/>
</dbReference>
<evidence type="ECO:0000256" key="6">
    <source>
        <dbReference type="ARBA" id="ARBA00022723"/>
    </source>
</evidence>
<evidence type="ECO:0000256" key="11">
    <source>
        <dbReference type="ARBA" id="ARBA00023152"/>
    </source>
</evidence>
<protein>
    <recommendedName>
        <fullName evidence="4">pyruvate kinase</fullName>
        <ecNumber evidence="4">2.7.1.40</ecNumber>
    </recommendedName>
</protein>
<keyword evidence="12" id="KW-0670">Pyruvate</keyword>
<dbReference type="PANTHER" id="PTHR11817">
    <property type="entry name" value="PYRUVATE KINASE"/>
    <property type="match status" value="1"/>
</dbReference>
<evidence type="ECO:0000256" key="8">
    <source>
        <dbReference type="ARBA" id="ARBA00022777"/>
    </source>
</evidence>
<gene>
    <name evidence="14" type="ORF">E1A91_A11G058700v1</name>
</gene>
<evidence type="ECO:0000256" key="5">
    <source>
        <dbReference type="ARBA" id="ARBA00022679"/>
    </source>
</evidence>
<dbReference type="GO" id="GO:0000287">
    <property type="term" value="F:magnesium ion binding"/>
    <property type="evidence" value="ECO:0007669"/>
    <property type="project" value="InterPro"/>
</dbReference>
<dbReference type="InterPro" id="IPR015813">
    <property type="entry name" value="Pyrv/PenolPyrv_kinase-like_dom"/>
</dbReference>
<evidence type="ECO:0000313" key="14">
    <source>
        <dbReference type="EMBL" id="TYJ08209.1"/>
    </source>
</evidence>
<organism evidence="14 15">
    <name type="scientific">Gossypium mustelinum</name>
    <name type="common">Cotton</name>
    <name type="synonym">Gossypium caicoense</name>
    <dbReference type="NCBI Taxonomy" id="34275"/>
    <lineage>
        <taxon>Eukaryota</taxon>
        <taxon>Viridiplantae</taxon>
        <taxon>Streptophyta</taxon>
        <taxon>Embryophyta</taxon>
        <taxon>Tracheophyta</taxon>
        <taxon>Spermatophyta</taxon>
        <taxon>Magnoliopsida</taxon>
        <taxon>eudicotyledons</taxon>
        <taxon>Gunneridae</taxon>
        <taxon>Pentapetalae</taxon>
        <taxon>rosids</taxon>
        <taxon>malvids</taxon>
        <taxon>Malvales</taxon>
        <taxon>Malvaceae</taxon>
        <taxon>Malvoideae</taxon>
        <taxon>Gossypium</taxon>
    </lineage>
</organism>
<dbReference type="AlphaFoldDB" id="A0A5D2X320"/>
<name>A0A5D2X320_GOSMU</name>
<keyword evidence="15" id="KW-1185">Reference proteome</keyword>
<evidence type="ECO:0000313" key="15">
    <source>
        <dbReference type="Proteomes" id="UP000323597"/>
    </source>
</evidence>
<dbReference type="InterPro" id="IPR015793">
    <property type="entry name" value="Pyrv_Knase_brl"/>
</dbReference>
<dbReference type="GO" id="GO:0030955">
    <property type="term" value="F:potassium ion binding"/>
    <property type="evidence" value="ECO:0007669"/>
    <property type="project" value="InterPro"/>
</dbReference>
<dbReference type="InterPro" id="IPR001697">
    <property type="entry name" value="Pyr_Knase"/>
</dbReference>
<dbReference type="GO" id="GO:0004743">
    <property type="term" value="F:pyruvate kinase activity"/>
    <property type="evidence" value="ECO:0007669"/>
    <property type="project" value="UniProtKB-EC"/>
</dbReference>
<keyword evidence="9" id="KW-0067">ATP-binding</keyword>
<keyword evidence="8" id="KW-0418">Kinase</keyword>
<evidence type="ECO:0000256" key="1">
    <source>
        <dbReference type="ARBA" id="ARBA00001958"/>
    </source>
</evidence>
<reference evidence="14 15" key="1">
    <citation type="submission" date="2019-07" db="EMBL/GenBank/DDBJ databases">
        <title>WGS assembly of Gossypium mustelinum.</title>
        <authorList>
            <person name="Chen Z.J."/>
            <person name="Sreedasyam A."/>
            <person name="Ando A."/>
            <person name="Song Q."/>
            <person name="De L."/>
            <person name="Hulse-Kemp A."/>
            <person name="Ding M."/>
            <person name="Ye W."/>
            <person name="Kirkbride R."/>
            <person name="Jenkins J."/>
            <person name="Plott C."/>
            <person name="Lovell J."/>
            <person name="Lin Y.-M."/>
            <person name="Vaughn R."/>
            <person name="Liu B."/>
            <person name="Li W."/>
            <person name="Simpson S."/>
            <person name="Scheffler B."/>
            <person name="Saski C."/>
            <person name="Grover C."/>
            <person name="Hu G."/>
            <person name="Conover J."/>
            <person name="Carlson J."/>
            <person name="Shu S."/>
            <person name="Boston L."/>
            <person name="Williams M."/>
            <person name="Peterson D."/>
            <person name="Mcgee K."/>
            <person name="Jones D."/>
            <person name="Wendel J."/>
            <person name="Stelly D."/>
            <person name="Grimwood J."/>
            <person name="Schmutz J."/>
        </authorList>
    </citation>
    <scope>NUCLEOTIDE SEQUENCE [LARGE SCALE GENOMIC DNA]</scope>
    <source>
        <strain evidence="14">1408120.09</strain>
    </source>
</reference>
<keyword evidence="7" id="KW-0547">Nucleotide-binding</keyword>
<comment type="similarity">
    <text evidence="3">Belongs to the pyruvate kinase family.</text>
</comment>
<evidence type="ECO:0000256" key="2">
    <source>
        <dbReference type="ARBA" id="ARBA00004997"/>
    </source>
</evidence>
<proteinExistence type="inferred from homology"/>
<comment type="cofactor">
    <cofactor evidence="1">
        <name>K(+)</name>
        <dbReference type="ChEBI" id="CHEBI:29103"/>
    </cofactor>
</comment>
<dbReference type="EC" id="2.7.1.40" evidence="4"/>
<dbReference type="SUPFAM" id="SSF51621">
    <property type="entry name" value="Phosphoenolpyruvate/pyruvate domain"/>
    <property type="match status" value="1"/>
</dbReference>
<keyword evidence="6" id="KW-0479">Metal-binding</keyword>
<keyword evidence="11" id="KW-0324">Glycolysis</keyword>
<evidence type="ECO:0000256" key="4">
    <source>
        <dbReference type="ARBA" id="ARBA00012142"/>
    </source>
</evidence>
<evidence type="ECO:0000256" key="3">
    <source>
        <dbReference type="ARBA" id="ARBA00008663"/>
    </source>
</evidence>
<evidence type="ECO:0000256" key="9">
    <source>
        <dbReference type="ARBA" id="ARBA00022840"/>
    </source>
</evidence>
<comment type="pathway">
    <text evidence="2">Carbohydrate degradation; glycolysis; pyruvate from D-glyceraldehyde 3-phosphate: step 5/5.</text>
</comment>
<dbReference type="EMBL" id="CM017646">
    <property type="protein sequence ID" value="TYJ08209.1"/>
    <property type="molecule type" value="Genomic_DNA"/>
</dbReference>
<dbReference type="InterPro" id="IPR040442">
    <property type="entry name" value="Pyrv_kinase-like_dom_sf"/>
</dbReference>
<dbReference type="GO" id="GO:0005524">
    <property type="term" value="F:ATP binding"/>
    <property type="evidence" value="ECO:0007669"/>
    <property type="project" value="UniProtKB-KW"/>
</dbReference>
<evidence type="ECO:0000256" key="7">
    <source>
        <dbReference type="ARBA" id="ARBA00022741"/>
    </source>
</evidence>
<sequence length="76" mass="8932">MTNIDIDENLKELPNDGRITKTKIVCTLGPVLQSIPMIEKLLRVGMNIAHFNFSHGNHEYHHNTLNNLEKFYYFWC</sequence>
<evidence type="ECO:0000256" key="10">
    <source>
        <dbReference type="ARBA" id="ARBA00022842"/>
    </source>
</evidence>
<keyword evidence="5" id="KW-0808">Transferase</keyword>
<feature type="domain" description="Pyruvate kinase barrel" evidence="13">
    <location>
        <begin position="20"/>
        <end position="70"/>
    </location>
</feature>
<dbReference type="Pfam" id="PF00224">
    <property type="entry name" value="PK"/>
    <property type="match status" value="1"/>
</dbReference>
<dbReference type="GO" id="GO:0016301">
    <property type="term" value="F:kinase activity"/>
    <property type="evidence" value="ECO:0007669"/>
    <property type="project" value="UniProtKB-KW"/>
</dbReference>
<accession>A0A5D2X320</accession>
<evidence type="ECO:0000259" key="13">
    <source>
        <dbReference type="Pfam" id="PF00224"/>
    </source>
</evidence>
<evidence type="ECO:0000256" key="12">
    <source>
        <dbReference type="ARBA" id="ARBA00023317"/>
    </source>
</evidence>
<dbReference type="UniPathway" id="UPA00109">
    <property type="reaction ID" value="UER00188"/>
</dbReference>
<dbReference type="Proteomes" id="UP000323597">
    <property type="component" value="Chromosome A11"/>
</dbReference>